<proteinExistence type="predicted"/>
<gene>
    <name evidence="1" type="ORF">Mangalitsa_039</name>
</gene>
<keyword evidence="2" id="KW-1185">Reference proteome</keyword>
<accession>A0A5B9N8P6</accession>
<evidence type="ECO:0000313" key="1">
    <source>
        <dbReference type="EMBL" id="QEG07841.1"/>
    </source>
</evidence>
<sequence>MNSAFTITQSASDASSLSHRAGFINSTNPLNLVDRYVGQTLWPLRGQRAINAGKTELTFSSTFV</sequence>
<organism evidence="1 2">
    <name type="scientific">Escherichia phage Mangalitsa</name>
    <dbReference type="NCBI Taxonomy" id="2589658"/>
    <lineage>
        <taxon>Viruses</taxon>
        <taxon>Duplodnaviria</taxon>
        <taxon>Heunggongvirae</taxon>
        <taxon>Uroviricota</taxon>
        <taxon>Caudoviricetes</taxon>
        <taxon>Chaseviridae</taxon>
        <taxon>Cleopatravirinae</taxon>
        <taxon>Carltongylesvirus</taxon>
        <taxon>Carltongylesvirus mangalitsa</taxon>
    </lineage>
</organism>
<protein>
    <submittedName>
        <fullName evidence="1">Uncharacterized protein</fullName>
    </submittedName>
</protein>
<reference evidence="2" key="1">
    <citation type="submission" date="2019-06" db="EMBL/GenBank/DDBJ databases">
        <title>Complete Genome Sequence of Escherichia coli Myophage Mangalitsa.</title>
        <authorList>
            <person name="Atkison C.L."/>
            <person name="Boeckman J."/>
            <person name="Newkirk H."/>
            <person name="Liu M."/>
            <person name="Gill J.J."/>
            <person name="Cahill J."/>
            <person name="Ramsey J."/>
        </authorList>
    </citation>
    <scope>NUCLEOTIDE SEQUENCE [LARGE SCALE GENOMIC DNA]</scope>
</reference>
<name>A0A5B9N8P6_9CAUD</name>
<evidence type="ECO:0000313" key="2">
    <source>
        <dbReference type="Proteomes" id="UP000323054"/>
    </source>
</evidence>
<dbReference type="Proteomes" id="UP000323054">
    <property type="component" value="Segment"/>
</dbReference>
<dbReference type="EMBL" id="MN045229">
    <property type="protein sequence ID" value="QEG07841.1"/>
    <property type="molecule type" value="Genomic_DNA"/>
</dbReference>